<evidence type="ECO:0000259" key="2">
    <source>
        <dbReference type="PROSITE" id="PS50164"/>
    </source>
</evidence>
<comment type="caution">
    <text evidence="3">The sequence shown here is derived from an EMBL/GenBank/DDBJ whole genome shotgun (WGS) entry which is preliminary data.</text>
</comment>
<dbReference type="Gene3D" id="3.40.1440.10">
    <property type="entry name" value="GIY-YIG endonuclease"/>
    <property type="match status" value="1"/>
</dbReference>
<feature type="region of interest" description="Disordered" evidence="1">
    <location>
        <begin position="1"/>
        <end position="22"/>
    </location>
</feature>
<gene>
    <name evidence="3" type="ORF">CA13_53690</name>
</gene>
<sequence length="337" mass="37366">MTGKNRMGKNRKGTAKASRPWPLSKRSLSKNLLAILSFAKVAVVGVLVGASWTSIAVAESDVDSSANSFEAMDLIEAFKASSEGYSSDELIIRDDLREPFIARLAKRNAQAQQSEEAKNDHFERDALLALLQLRKSGKLSVRSTRRGQSVDESVYPIAEIAARVVTDRHRIGLDTMLADPVYRSELSQEAKKIDAEVDDYAVRKAVLGLRKRRALKPELVLRVADWGREIKTYSIEQLKGALDASEISTGPGVYLFRVSDGYLYVGEAKNLAERLTTHLTESDRESLAEFLSGDASGAVTVELHVFPRDSPASKVTVRRAYESELIRSRNPRFNVRP</sequence>
<dbReference type="Pfam" id="PF01541">
    <property type="entry name" value="GIY-YIG"/>
    <property type="match status" value="1"/>
</dbReference>
<evidence type="ECO:0000256" key="1">
    <source>
        <dbReference type="SAM" id="MobiDB-lite"/>
    </source>
</evidence>
<dbReference type="OrthoDB" id="272478at2"/>
<dbReference type="EMBL" id="SJPJ01000001">
    <property type="protein sequence ID" value="TWT83895.1"/>
    <property type="molecule type" value="Genomic_DNA"/>
</dbReference>
<proteinExistence type="predicted"/>
<dbReference type="InterPro" id="IPR035901">
    <property type="entry name" value="GIY-YIG_endonuc_sf"/>
</dbReference>
<accession>A0A5C5Z9K7</accession>
<dbReference type="SUPFAM" id="SSF82771">
    <property type="entry name" value="GIY-YIG endonuclease"/>
    <property type="match status" value="1"/>
</dbReference>
<dbReference type="AlphaFoldDB" id="A0A5C5Z9K7"/>
<organism evidence="3 4">
    <name type="scientific">Novipirellula herctigrandis</name>
    <dbReference type="NCBI Taxonomy" id="2527986"/>
    <lineage>
        <taxon>Bacteria</taxon>
        <taxon>Pseudomonadati</taxon>
        <taxon>Planctomycetota</taxon>
        <taxon>Planctomycetia</taxon>
        <taxon>Pirellulales</taxon>
        <taxon>Pirellulaceae</taxon>
        <taxon>Novipirellula</taxon>
    </lineage>
</organism>
<name>A0A5C5Z9K7_9BACT</name>
<dbReference type="InterPro" id="IPR000305">
    <property type="entry name" value="GIY-YIG_endonuc"/>
</dbReference>
<dbReference type="Proteomes" id="UP000315010">
    <property type="component" value="Unassembled WGS sequence"/>
</dbReference>
<feature type="domain" description="GIY-YIG" evidence="2">
    <location>
        <begin position="249"/>
        <end position="335"/>
    </location>
</feature>
<reference evidence="3 4" key="1">
    <citation type="submission" date="2019-02" db="EMBL/GenBank/DDBJ databases">
        <title>Deep-cultivation of Planctomycetes and their phenomic and genomic characterization uncovers novel biology.</title>
        <authorList>
            <person name="Wiegand S."/>
            <person name="Jogler M."/>
            <person name="Boedeker C."/>
            <person name="Pinto D."/>
            <person name="Vollmers J."/>
            <person name="Rivas-Marin E."/>
            <person name="Kohn T."/>
            <person name="Peeters S.H."/>
            <person name="Heuer A."/>
            <person name="Rast P."/>
            <person name="Oberbeckmann S."/>
            <person name="Bunk B."/>
            <person name="Jeske O."/>
            <person name="Meyerdierks A."/>
            <person name="Storesund J.E."/>
            <person name="Kallscheuer N."/>
            <person name="Luecker S."/>
            <person name="Lage O.M."/>
            <person name="Pohl T."/>
            <person name="Merkel B.J."/>
            <person name="Hornburger P."/>
            <person name="Mueller R.-W."/>
            <person name="Bruemmer F."/>
            <person name="Labrenz M."/>
            <person name="Spormann A.M."/>
            <person name="Op Den Camp H."/>
            <person name="Overmann J."/>
            <person name="Amann R."/>
            <person name="Jetten M.S.M."/>
            <person name="Mascher T."/>
            <person name="Medema M.H."/>
            <person name="Devos D.P."/>
            <person name="Kaster A.-K."/>
            <person name="Ovreas L."/>
            <person name="Rohde M."/>
            <person name="Galperin M.Y."/>
            <person name="Jogler C."/>
        </authorList>
    </citation>
    <scope>NUCLEOTIDE SEQUENCE [LARGE SCALE GENOMIC DNA]</scope>
    <source>
        <strain evidence="3 4">CA13</strain>
    </source>
</reference>
<evidence type="ECO:0000313" key="3">
    <source>
        <dbReference type="EMBL" id="TWT83895.1"/>
    </source>
</evidence>
<feature type="compositionally biased region" description="Basic residues" evidence="1">
    <location>
        <begin position="1"/>
        <end position="14"/>
    </location>
</feature>
<dbReference type="PROSITE" id="PS50164">
    <property type="entry name" value="GIY_YIG"/>
    <property type="match status" value="1"/>
</dbReference>
<keyword evidence="4" id="KW-1185">Reference proteome</keyword>
<protein>
    <recommendedName>
        <fullName evidence="2">GIY-YIG domain-containing protein</fullName>
    </recommendedName>
</protein>
<evidence type="ECO:0000313" key="4">
    <source>
        <dbReference type="Proteomes" id="UP000315010"/>
    </source>
</evidence>